<dbReference type="InterPro" id="IPR036117">
    <property type="entry name" value="DhaL_dom_sf"/>
</dbReference>
<dbReference type="InterPro" id="IPR004007">
    <property type="entry name" value="DhaL_dom"/>
</dbReference>
<dbReference type="InterPro" id="IPR050270">
    <property type="entry name" value="DegV_domain_contain"/>
</dbReference>
<evidence type="ECO:0000259" key="1">
    <source>
        <dbReference type="PROSITE" id="PS51480"/>
    </source>
</evidence>
<comment type="caution">
    <text evidence="2">The sequence shown here is derived from an EMBL/GenBank/DDBJ whole genome shotgun (WGS) entry which is preliminary data.</text>
</comment>
<evidence type="ECO:0000313" key="2">
    <source>
        <dbReference type="EMBL" id="MFC5179149.1"/>
    </source>
</evidence>
<dbReference type="PANTHER" id="PTHR33434:SF4">
    <property type="entry name" value="PHOSPHATASE PROTEIN"/>
    <property type="match status" value="1"/>
</dbReference>
<dbReference type="Pfam" id="PF21645">
    <property type="entry name" value="FakA-like_M"/>
    <property type="match status" value="1"/>
</dbReference>
<feature type="domain" description="DhaL" evidence="1">
    <location>
        <begin position="13"/>
        <end position="220"/>
    </location>
</feature>
<gene>
    <name evidence="2" type="ORF">ACFPGP_20870</name>
</gene>
<reference evidence="3" key="1">
    <citation type="journal article" date="2019" name="Int. J. Syst. Evol. Microbiol.">
        <title>The Global Catalogue of Microorganisms (GCM) 10K type strain sequencing project: providing services to taxonomists for standard genome sequencing and annotation.</title>
        <authorList>
            <consortium name="The Broad Institute Genomics Platform"/>
            <consortium name="The Broad Institute Genome Sequencing Center for Infectious Disease"/>
            <person name="Wu L."/>
            <person name="Ma J."/>
        </authorList>
    </citation>
    <scope>NUCLEOTIDE SEQUENCE [LARGE SCALE GENOMIC DNA]</scope>
    <source>
        <strain evidence="3">DFY41</strain>
    </source>
</reference>
<dbReference type="SMART" id="SM01120">
    <property type="entry name" value="Dak2"/>
    <property type="match status" value="1"/>
</dbReference>
<dbReference type="RefSeq" id="WP_378593052.1">
    <property type="nucleotide sequence ID" value="NZ_JBHSKD010000027.1"/>
</dbReference>
<protein>
    <submittedName>
        <fullName evidence="2">DAK2 domain-containing protein</fullName>
    </submittedName>
</protein>
<dbReference type="Gene3D" id="1.25.40.340">
    <property type="match status" value="1"/>
</dbReference>
<accession>A0ABW0BPC1</accession>
<proteinExistence type="predicted"/>
<organism evidence="2 3">
    <name type="scientific">Nocardioides taihuensis</name>
    <dbReference type="NCBI Taxonomy" id="1835606"/>
    <lineage>
        <taxon>Bacteria</taxon>
        <taxon>Bacillati</taxon>
        <taxon>Actinomycetota</taxon>
        <taxon>Actinomycetes</taxon>
        <taxon>Propionibacteriales</taxon>
        <taxon>Nocardioidaceae</taxon>
        <taxon>Nocardioides</taxon>
    </lineage>
</organism>
<keyword evidence="3" id="KW-1185">Reference proteome</keyword>
<sequence length="556" mass="57011">MQAPQAGGAISLPVVARFVDIAVDALAGAREEIDALNVYPVPDGDTGTNMYLTMSAARDALREATGVAGRPHADVPGDLAAGPALAAFSRGALLGARGNSGVILSQMLGAIAHRIAAQQPHERNAVVMAQALREATDASYAAVGVPVEGTMLTVARAAAERAEERARDDGVRARDVLAAAAAAAREALARTPDQLAALREAGVVDAGGRGISVILDAAETVLTGRRPTPVTAPLGTHHIPVPLPTGDLTEHGPAYEVMYLLDADDDRVPALRAELAPLGDSLVVVGGEGLFNVHVHVDDVGAAVEAGIRAGRPHRIRVTHFAEQVESARRRVGHRAGRRVVTVAAGPGLRALFEEAGAVVVDGGPGRRPSAGELLAAMTGCGAEEVVVLPNDGDSVRAAEVAARTAEEDEGLRVAVIPTQAQVQGLAALAVHEPGRSFEQDVLEMTATARHARHGAVTVAARQAITMAGPCEPGDVLGVVAGDFAVVGSDLYDVALDVVERLLAGGGELVTVVAGQGDPSDLAARTAAAVEERHPAVDVVVYDGGQERYPLLVAVE</sequence>
<dbReference type="NCBIfam" id="TIGR03599">
    <property type="entry name" value="YloV"/>
    <property type="match status" value="1"/>
</dbReference>
<dbReference type="PROSITE" id="PS51480">
    <property type="entry name" value="DHAL"/>
    <property type="match status" value="1"/>
</dbReference>
<dbReference type="SUPFAM" id="SSF101473">
    <property type="entry name" value="DhaL-like"/>
    <property type="match status" value="1"/>
</dbReference>
<dbReference type="InterPro" id="IPR019986">
    <property type="entry name" value="YloV-like"/>
</dbReference>
<dbReference type="Proteomes" id="UP001596087">
    <property type="component" value="Unassembled WGS sequence"/>
</dbReference>
<dbReference type="Pfam" id="PF02734">
    <property type="entry name" value="Dak2"/>
    <property type="match status" value="1"/>
</dbReference>
<dbReference type="EMBL" id="JBHSKD010000027">
    <property type="protein sequence ID" value="MFC5179149.1"/>
    <property type="molecule type" value="Genomic_DNA"/>
</dbReference>
<dbReference type="PANTHER" id="PTHR33434">
    <property type="entry name" value="DEGV DOMAIN-CONTAINING PROTEIN DR_1986-RELATED"/>
    <property type="match status" value="1"/>
</dbReference>
<dbReference type="InterPro" id="IPR033470">
    <property type="entry name" value="FakA-like_C"/>
</dbReference>
<dbReference type="Pfam" id="PF13684">
    <property type="entry name" value="FakA-like_C"/>
    <property type="match status" value="1"/>
</dbReference>
<name>A0ABW0BPC1_9ACTN</name>
<dbReference type="InterPro" id="IPR048394">
    <property type="entry name" value="FakA-like_M"/>
</dbReference>
<evidence type="ECO:0000313" key="3">
    <source>
        <dbReference type="Proteomes" id="UP001596087"/>
    </source>
</evidence>
<dbReference type="SMART" id="SM01121">
    <property type="entry name" value="Dak1_2"/>
    <property type="match status" value="1"/>
</dbReference>